<accession>A0A3N4LZP4</accession>
<evidence type="ECO:0000313" key="3">
    <source>
        <dbReference type="Proteomes" id="UP000267821"/>
    </source>
</evidence>
<feature type="compositionally biased region" description="Polar residues" evidence="1">
    <location>
        <begin position="172"/>
        <end position="185"/>
    </location>
</feature>
<feature type="region of interest" description="Disordered" evidence="1">
    <location>
        <begin position="131"/>
        <end position="185"/>
    </location>
</feature>
<feature type="compositionally biased region" description="Basic and acidic residues" evidence="1">
    <location>
        <begin position="27"/>
        <end position="43"/>
    </location>
</feature>
<sequence length="284" mass="31803">MPGKGKRKDNSGKMDRVNPLLKIRIPVTDHPKPQHDMPMHDTSDTSDTSNTSDISDTSAMTAAALLFAREIIKHTESNHCSTPLSASRAIWCLRELLTYIRGDVARIFRDEVFEKNTKWFANKLNNGSTTWVNSSRPIWPRRTESSTQTTPPPQSSLTIPPIASPTPKPKLLTNSISTNTDSPPTRTYAEVATTISSPKKTILSRTLQLKAIILHMAPMKYKPSLMCCWIKENNEGARILGIRWLLQEGRRVGKLASSLIIYLAEGIDTRHGLCMGRRIFHTSE</sequence>
<evidence type="ECO:0000313" key="2">
    <source>
        <dbReference type="EMBL" id="RPB23545.1"/>
    </source>
</evidence>
<organism evidence="2 3">
    <name type="scientific">Terfezia boudieri ATCC MYA-4762</name>
    <dbReference type="NCBI Taxonomy" id="1051890"/>
    <lineage>
        <taxon>Eukaryota</taxon>
        <taxon>Fungi</taxon>
        <taxon>Dikarya</taxon>
        <taxon>Ascomycota</taxon>
        <taxon>Pezizomycotina</taxon>
        <taxon>Pezizomycetes</taxon>
        <taxon>Pezizales</taxon>
        <taxon>Pezizaceae</taxon>
        <taxon>Terfezia</taxon>
    </lineage>
</organism>
<gene>
    <name evidence="2" type="ORF">L211DRAFT_838697</name>
</gene>
<dbReference type="InParanoid" id="A0A3N4LZP4"/>
<dbReference type="AlphaFoldDB" id="A0A3N4LZP4"/>
<dbReference type="EMBL" id="ML121546">
    <property type="protein sequence ID" value="RPB23545.1"/>
    <property type="molecule type" value="Genomic_DNA"/>
</dbReference>
<feature type="compositionally biased region" description="Low complexity" evidence="1">
    <location>
        <begin position="145"/>
        <end position="161"/>
    </location>
</feature>
<proteinExistence type="predicted"/>
<reference evidence="2 3" key="1">
    <citation type="journal article" date="2018" name="Nat. Ecol. Evol.">
        <title>Pezizomycetes genomes reveal the molecular basis of ectomycorrhizal truffle lifestyle.</title>
        <authorList>
            <person name="Murat C."/>
            <person name="Payen T."/>
            <person name="Noel B."/>
            <person name="Kuo A."/>
            <person name="Morin E."/>
            <person name="Chen J."/>
            <person name="Kohler A."/>
            <person name="Krizsan K."/>
            <person name="Balestrini R."/>
            <person name="Da Silva C."/>
            <person name="Montanini B."/>
            <person name="Hainaut M."/>
            <person name="Levati E."/>
            <person name="Barry K.W."/>
            <person name="Belfiori B."/>
            <person name="Cichocki N."/>
            <person name="Clum A."/>
            <person name="Dockter R.B."/>
            <person name="Fauchery L."/>
            <person name="Guy J."/>
            <person name="Iotti M."/>
            <person name="Le Tacon F."/>
            <person name="Lindquist E.A."/>
            <person name="Lipzen A."/>
            <person name="Malagnac F."/>
            <person name="Mello A."/>
            <person name="Molinier V."/>
            <person name="Miyauchi S."/>
            <person name="Poulain J."/>
            <person name="Riccioni C."/>
            <person name="Rubini A."/>
            <person name="Sitrit Y."/>
            <person name="Splivallo R."/>
            <person name="Traeger S."/>
            <person name="Wang M."/>
            <person name="Zifcakova L."/>
            <person name="Wipf D."/>
            <person name="Zambonelli A."/>
            <person name="Paolocci F."/>
            <person name="Nowrousian M."/>
            <person name="Ottonello S."/>
            <person name="Baldrian P."/>
            <person name="Spatafora J.W."/>
            <person name="Henrissat B."/>
            <person name="Nagy L.G."/>
            <person name="Aury J.M."/>
            <person name="Wincker P."/>
            <person name="Grigoriev I.V."/>
            <person name="Bonfante P."/>
            <person name="Martin F.M."/>
        </authorList>
    </citation>
    <scope>NUCLEOTIDE SEQUENCE [LARGE SCALE GENOMIC DNA]</scope>
    <source>
        <strain evidence="2 3">ATCC MYA-4762</strain>
    </source>
</reference>
<keyword evidence="3" id="KW-1185">Reference proteome</keyword>
<name>A0A3N4LZP4_9PEZI</name>
<dbReference type="Proteomes" id="UP000267821">
    <property type="component" value="Unassembled WGS sequence"/>
</dbReference>
<evidence type="ECO:0000256" key="1">
    <source>
        <dbReference type="SAM" id="MobiDB-lite"/>
    </source>
</evidence>
<feature type="region of interest" description="Disordered" evidence="1">
    <location>
        <begin position="1"/>
        <end position="54"/>
    </location>
</feature>
<feature type="compositionally biased region" description="Low complexity" evidence="1">
    <location>
        <begin position="45"/>
        <end position="54"/>
    </location>
</feature>
<protein>
    <submittedName>
        <fullName evidence="2">Uncharacterized protein</fullName>
    </submittedName>
</protein>